<gene>
    <name evidence="1" type="ORF">AGR3A_Cc250107</name>
</gene>
<dbReference type="Pfam" id="PF07505">
    <property type="entry name" value="DUF5131"/>
    <property type="match status" value="1"/>
</dbReference>
<proteinExistence type="predicted"/>
<name>A0A1S7PDJ3_9HYPH</name>
<protein>
    <recommendedName>
        <fullName evidence="3">Bacteriophage protein gp37</fullName>
    </recommendedName>
</protein>
<dbReference type="Proteomes" id="UP000191988">
    <property type="component" value="Unassembled WGS sequence"/>
</dbReference>
<sequence length="306" mass="34934">MAETSAIEWCDATVNFWWGCTKVSPGCDHCYAESWNAFRGTGEWGPGAPRRKIKSAVSLIRMLNRKSSLTFFNEHSRLMRVFMQSMSDTFDNEVDDAWRQELFTEAAHAIGLRIIFLTKRGANVAKMVPTSWLDNWPRHIGLMFSITSQREANRDIPRLIDLKQRLGLPWIGLSLEPLLGRTRLKAEWLDHIDWVIVGGESGKDARPMHPEWLDDIMNACTLRRYPRKPVPFLFKQWGEWVPADVARKLPGVKPMQAYPSVDLPRDDNAFSVTNLGTVQMVRVGKKAAGREIYGTEYLQFPKALAA</sequence>
<dbReference type="RefSeq" id="WP_080842097.1">
    <property type="nucleotide sequence ID" value="NZ_LT009723.1"/>
</dbReference>
<reference evidence="2" key="1">
    <citation type="submission" date="2016-01" db="EMBL/GenBank/DDBJ databases">
        <authorList>
            <person name="Regsiter A."/>
            <person name="william w."/>
        </authorList>
    </citation>
    <scope>NUCLEOTIDE SEQUENCE [LARGE SCALE GENOMIC DNA]</scope>
    <source>
        <strain evidence="2">CFBP 6623</strain>
    </source>
</reference>
<evidence type="ECO:0008006" key="3">
    <source>
        <dbReference type="Google" id="ProtNLM"/>
    </source>
</evidence>
<dbReference type="EMBL" id="FBWK01000018">
    <property type="protein sequence ID" value="CUX19812.1"/>
    <property type="molecule type" value="Genomic_DNA"/>
</dbReference>
<dbReference type="InterPro" id="IPR011101">
    <property type="entry name" value="DUF5131"/>
</dbReference>
<organism evidence="1 2">
    <name type="scientific">Agrobacterium tomkonis CFBP 6623</name>
    <dbReference type="NCBI Taxonomy" id="1183432"/>
    <lineage>
        <taxon>Bacteria</taxon>
        <taxon>Pseudomonadati</taxon>
        <taxon>Pseudomonadota</taxon>
        <taxon>Alphaproteobacteria</taxon>
        <taxon>Hyphomicrobiales</taxon>
        <taxon>Rhizobiaceae</taxon>
        <taxon>Rhizobium/Agrobacterium group</taxon>
        <taxon>Agrobacterium</taxon>
        <taxon>Agrobacterium tumefaciens complex</taxon>
    </lineage>
</organism>
<dbReference type="STRING" id="1183432.AGR3A_Cc250107"/>
<dbReference type="AlphaFoldDB" id="A0A1S7PDJ3"/>
<keyword evidence="2" id="KW-1185">Reference proteome</keyword>
<evidence type="ECO:0000313" key="1">
    <source>
        <dbReference type="EMBL" id="CUX19812.1"/>
    </source>
</evidence>
<accession>A0A1S7PDJ3</accession>
<evidence type="ECO:0000313" key="2">
    <source>
        <dbReference type="Proteomes" id="UP000191988"/>
    </source>
</evidence>